<feature type="domain" description="HTH araC/xylS-type" evidence="4">
    <location>
        <begin position="210"/>
        <end position="308"/>
    </location>
</feature>
<dbReference type="Gene3D" id="1.10.10.60">
    <property type="entry name" value="Homeodomain-like"/>
    <property type="match status" value="1"/>
</dbReference>
<dbReference type="InterPro" id="IPR009057">
    <property type="entry name" value="Homeodomain-like_sf"/>
</dbReference>
<dbReference type="RefSeq" id="WP_322467645.1">
    <property type="nucleotide sequence ID" value="NZ_JAXOJX010000058.1"/>
</dbReference>
<dbReference type="Pfam" id="PF12833">
    <property type="entry name" value="HTH_18"/>
    <property type="match status" value="1"/>
</dbReference>
<dbReference type="PROSITE" id="PS00041">
    <property type="entry name" value="HTH_ARAC_FAMILY_1"/>
    <property type="match status" value="1"/>
</dbReference>
<dbReference type="InterPro" id="IPR052158">
    <property type="entry name" value="INH-QAR"/>
</dbReference>
<sequence>MHKVAVLALQGVVNFDLAIPCEVFGRARQANGAAVYDILLCGEAQTVKAGWLDLVLPWGLERLADADTVIVPGVHRPIGPPSAEVLRALRAAAGRGARLASICSGAFVLAAAGLLDGLRATTHWLATAQLAGSYPKVRVEPNVLFVDNGQVLCSAGAAAGLDLCLHMVRRDCGAAVAADVAKLSVMPLERAGGQAQFIVHQPPSTRASLQPLIEWMGERCHQPLTLEDVAAQAHLSVRTLSRRFKEQTGTTPLQWLLLARIRRAQALLEQTALSVEEISAQAGFSSAGALRQRFSAVMGTSPSGYRRAFGYGGSDGGEGSPRLS</sequence>
<dbReference type="SUPFAM" id="SSF52317">
    <property type="entry name" value="Class I glutamine amidotransferase-like"/>
    <property type="match status" value="1"/>
</dbReference>
<keyword evidence="2" id="KW-0238">DNA-binding</keyword>
<dbReference type="PROSITE" id="PS01124">
    <property type="entry name" value="HTH_ARAC_FAMILY_2"/>
    <property type="match status" value="1"/>
</dbReference>
<keyword evidence="6" id="KW-1185">Reference proteome</keyword>
<dbReference type="Proteomes" id="UP001293718">
    <property type="component" value="Unassembled WGS sequence"/>
</dbReference>
<evidence type="ECO:0000259" key="4">
    <source>
        <dbReference type="PROSITE" id="PS01124"/>
    </source>
</evidence>
<protein>
    <submittedName>
        <fullName evidence="5">Helix-turn-helix domain-containing protein</fullName>
    </submittedName>
</protein>
<organism evidence="5 6">
    <name type="scientific">Azohydromonas lata</name>
    <dbReference type="NCBI Taxonomy" id="45677"/>
    <lineage>
        <taxon>Bacteria</taxon>
        <taxon>Pseudomonadati</taxon>
        <taxon>Pseudomonadota</taxon>
        <taxon>Betaproteobacteria</taxon>
        <taxon>Burkholderiales</taxon>
        <taxon>Sphaerotilaceae</taxon>
        <taxon>Azohydromonas</taxon>
    </lineage>
</organism>
<keyword evidence="1" id="KW-0805">Transcription regulation</keyword>
<evidence type="ECO:0000256" key="2">
    <source>
        <dbReference type="ARBA" id="ARBA00023125"/>
    </source>
</evidence>
<evidence type="ECO:0000256" key="3">
    <source>
        <dbReference type="ARBA" id="ARBA00023163"/>
    </source>
</evidence>
<name>A0ABU5IMJ6_9BURK</name>
<dbReference type="InterPro" id="IPR029062">
    <property type="entry name" value="Class_I_gatase-like"/>
</dbReference>
<dbReference type="InterPro" id="IPR018060">
    <property type="entry name" value="HTH_AraC"/>
</dbReference>
<dbReference type="PANTHER" id="PTHR43130:SF3">
    <property type="entry name" value="HTH-TYPE TRANSCRIPTIONAL REGULATOR RV1931C"/>
    <property type="match status" value="1"/>
</dbReference>
<dbReference type="CDD" id="cd03137">
    <property type="entry name" value="GATase1_AraC_1"/>
    <property type="match status" value="1"/>
</dbReference>
<evidence type="ECO:0000313" key="5">
    <source>
        <dbReference type="EMBL" id="MDZ5460079.1"/>
    </source>
</evidence>
<gene>
    <name evidence="5" type="ORF">SM757_26215</name>
</gene>
<proteinExistence type="predicted"/>
<dbReference type="SUPFAM" id="SSF46689">
    <property type="entry name" value="Homeodomain-like"/>
    <property type="match status" value="2"/>
</dbReference>
<dbReference type="PANTHER" id="PTHR43130">
    <property type="entry name" value="ARAC-FAMILY TRANSCRIPTIONAL REGULATOR"/>
    <property type="match status" value="1"/>
</dbReference>
<dbReference type="Gene3D" id="3.40.50.880">
    <property type="match status" value="1"/>
</dbReference>
<evidence type="ECO:0000256" key="1">
    <source>
        <dbReference type="ARBA" id="ARBA00023015"/>
    </source>
</evidence>
<dbReference type="SMART" id="SM00342">
    <property type="entry name" value="HTH_ARAC"/>
    <property type="match status" value="1"/>
</dbReference>
<reference evidence="5 6" key="1">
    <citation type="submission" date="2023-11" db="EMBL/GenBank/DDBJ databases">
        <title>Draft genome of Azohydromonas lata strain H1 (DSM1123), a polyhydroxyalkanoate producer.</title>
        <authorList>
            <person name="Traversa D."/>
            <person name="D'Addabbo P."/>
            <person name="Pazzani C."/>
            <person name="Manzari C."/>
            <person name="Chiara M."/>
            <person name="Scrascia M."/>
        </authorList>
    </citation>
    <scope>NUCLEOTIDE SEQUENCE [LARGE SCALE GENOMIC DNA]</scope>
    <source>
        <strain evidence="5 6">H1</strain>
    </source>
</reference>
<accession>A0ABU5IMJ6</accession>
<comment type="caution">
    <text evidence="5">The sequence shown here is derived from an EMBL/GenBank/DDBJ whole genome shotgun (WGS) entry which is preliminary data.</text>
</comment>
<evidence type="ECO:0000313" key="6">
    <source>
        <dbReference type="Proteomes" id="UP001293718"/>
    </source>
</evidence>
<dbReference type="Pfam" id="PF01965">
    <property type="entry name" value="DJ-1_PfpI"/>
    <property type="match status" value="1"/>
</dbReference>
<keyword evidence="3" id="KW-0804">Transcription</keyword>
<dbReference type="EMBL" id="JAXOJX010000058">
    <property type="protein sequence ID" value="MDZ5460079.1"/>
    <property type="molecule type" value="Genomic_DNA"/>
</dbReference>
<dbReference type="InterPro" id="IPR018062">
    <property type="entry name" value="HTH_AraC-typ_CS"/>
</dbReference>
<dbReference type="InterPro" id="IPR002818">
    <property type="entry name" value="DJ-1/PfpI"/>
</dbReference>